<dbReference type="EMBL" id="JAVREK010000035">
    <property type="protein sequence ID" value="MDT0305067.1"/>
    <property type="molecule type" value="Genomic_DNA"/>
</dbReference>
<sequence>MDIWRVTRTPDGGGGFSETWGPMHERVPARMSQPHATERERAERSGAELTHQVYFRPGTDVRRGDEIRTGGRYFRVLWVVEPSIEIYKRADCREHQAEGTPT</sequence>
<feature type="region of interest" description="Disordered" evidence="1">
    <location>
        <begin position="28"/>
        <end position="47"/>
    </location>
</feature>
<dbReference type="InterPro" id="IPR008767">
    <property type="entry name" value="Phage_SPP1_head-tail_adaptor"/>
</dbReference>
<comment type="caution">
    <text evidence="2">The sequence shown here is derived from an EMBL/GenBank/DDBJ whole genome shotgun (WGS) entry which is preliminary data.</text>
</comment>
<gene>
    <name evidence="2" type="ORF">RM446_23335</name>
</gene>
<organism evidence="2 3">
    <name type="scientific">Streptomonospora wellingtoniae</name>
    <dbReference type="NCBI Taxonomy" id="3075544"/>
    <lineage>
        <taxon>Bacteria</taxon>
        <taxon>Bacillati</taxon>
        <taxon>Actinomycetota</taxon>
        <taxon>Actinomycetes</taxon>
        <taxon>Streptosporangiales</taxon>
        <taxon>Nocardiopsidaceae</taxon>
        <taxon>Streptomonospora</taxon>
    </lineage>
</organism>
<evidence type="ECO:0000313" key="2">
    <source>
        <dbReference type="EMBL" id="MDT0305067.1"/>
    </source>
</evidence>
<dbReference type="Proteomes" id="UP001183226">
    <property type="component" value="Unassembled WGS sequence"/>
</dbReference>
<evidence type="ECO:0000256" key="1">
    <source>
        <dbReference type="SAM" id="MobiDB-lite"/>
    </source>
</evidence>
<feature type="compositionally biased region" description="Basic and acidic residues" evidence="1">
    <location>
        <begin position="36"/>
        <end position="46"/>
    </location>
</feature>
<dbReference type="RefSeq" id="WP_311547582.1">
    <property type="nucleotide sequence ID" value="NZ_JAVREK010000035.1"/>
</dbReference>
<keyword evidence="3" id="KW-1185">Reference proteome</keyword>
<feature type="region of interest" description="Disordered" evidence="1">
    <location>
        <begin position="1"/>
        <end position="22"/>
    </location>
</feature>
<proteinExistence type="predicted"/>
<dbReference type="Pfam" id="PF05521">
    <property type="entry name" value="Phage_HCP"/>
    <property type="match status" value="1"/>
</dbReference>
<dbReference type="InterPro" id="IPR038666">
    <property type="entry name" value="SSP1_head-tail_sf"/>
</dbReference>
<dbReference type="Gene3D" id="2.40.10.270">
    <property type="entry name" value="Bacteriophage SPP1 head-tail adaptor protein"/>
    <property type="match status" value="1"/>
</dbReference>
<evidence type="ECO:0000313" key="3">
    <source>
        <dbReference type="Proteomes" id="UP001183226"/>
    </source>
</evidence>
<name>A0ABU2L0M8_9ACTN</name>
<reference evidence="3" key="1">
    <citation type="submission" date="2023-07" db="EMBL/GenBank/DDBJ databases">
        <title>30 novel species of actinomycetes from the DSMZ collection.</title>
        <authorList>
            <person name="Nouioui I."/>
        </authorList>
    </citation>
    <scope>NUCLEOTIDE SEQUENCE [LARGE SCALE GENOMIC DNA]</scope>
    <source>
        <strain evidence="3">DSM 45055</strain>
    </source>
</reference>
<protein>
    <submittedName>
        <fullName evidence="2">Head-tail adaptor protein</fullName>
    </submittedName>
</protein>
<accession>A0ABU2L0M8</accession>